<protein>
    <submittedName>
        <fullName evidence="2">Uncharacterized protein</fullName>
    </submittedName>
</protein>
<evidence type="ECO:0000313" key="2">
    <source>
        <dbReference type="EMBL" id="KAJ8950660.1"/>
    </source>
</evidence>
<accession>A0ABQ9IQ80</accession>
<evidence type="ECO:0000256" key="1">
    <source>
        <dbReference type="SAM" id="MobiDB-lite"/>
    </source>
</evidence>
<proteinExistence type="predicted"/>
<gene>
    <name evidence="2" type="ORF">NQ317_003404</name>
</gene>
<feature type="region of interest" description="Disordered" evidence="1">
    <location>
        <begin position="89"/>
        <end position="108"/>
    </location>
</feature>
<sequence>MQIRCTGGGPPVKDKKEPTDDLLYSIINEKTITGLPSKFGGDVDSDVEADENRNISNSNDIEIIYEFSGNSNSTLDLTSSAILTKIIEPQEPEKESSNKETMQKLEKI</sequence>
<dbReference type="EMBL" id="JAPWTJ010003901">
    <property type="protein sequence ID" value="KAJ8950660.1"/>
    <property type="molecule type" value="Genomic_DNA"/>
</dbReference>
<keyword evidence="3" id="KW-1185">Reference proteome</keyword>
<feature type="compositionally biased region" description="Basic and acidic residues" evidence="1">
    <location>
        <begin position="91"/>
        <end position="108"/>
    </location>
</feature>
<comment type="caution">
    <text evidence="2">The sequence shown here is derived from an EMBL/GenBank/DDBJ whole genome shotgun (WGS) entry which is preliminary data.</text>
</comment>
<name>A0ABQ9IQ80_9CUCU</name>
<dbReference type="Proteomes" id="UP001162164">
    <property type="component" value="Unassembled WGS sequence"/>
</dbReference>
<reference evidence="2" key="1">
    <citation type="journal article" date="2023" name="Insect Mol. Biol.">
        <title>Genome sequencing provides insights into the evolution of gene families encoding plant cell wall-degrading enzymes in longhorned beetles.</title>
        <authorList>
            <person name="Shin N.R."/>
            <person name="Okamura Y."/>
            <person name="Kirsch R."/>
            <person name="Pauchet Y."/>
        </authorList>
    </citation>
    <scope>NUCLEOTIDE SEQUENCE</scope>
    <source>
        <strain evidence="2">MMC_N1</strain>
    </source>
</reference>
<evidence type="ECO:0000313" key="3">
    <source>
        <dbReference type="Proteomes" id="UP001162164"/>
    </source>
</evidence>
<organism evidence="2 3">
    <name type="scientific">Molorchus minor</name>
    <dbReference type="NCBI Taxonomy" id="1323400"/>
    <lineage>
        <taxon>Eukaryota</taxon>
        <taxon>Metazoa</taxon>
        <taxon>Ecdysozoa</taxon>
        <taxon>Arthropoda</taxon>
        <taxon>Hexapoda</taxon>
        <taxon>Insecta</taxon>
        <taxon>Pterygota</taxon>
        <taxon>Neoptera</taxon>
        <taxon>Endopterygota</taxon>
        <taxon>Coleoptera</taxon>
        <taxon>Polyphaga</taxon>
        <taxon>Cucujiformia</taxon>
        <taxon>Chrysomeloidea</taxon>
        <taxon>Cerambycidae</taxon>
        <taxon>Lamiinae</taxon>
        <taxon>Monochamini</taxon>
        <taxon>Molorchus</taxon>
    </lineage>
</organism>